<reference evidence="2" key="1">
    <citation type="submission" date="2021-04" db="EMBL/GenBank/DDBJ databases">
        <authorList>
            <person name="Rodrigo-Torres L."/>
            <person name="Arahal R. D."/>
            <person name="Lucena T."/>
        </authorList>
    </citation>
    <scope>NUCLEOTIDE SEQUENCE</scope>
    <source>
        <strain evidence="2">CECT 9275</strain>
    </source>
</reference>
<name>A0A916JCX4_9BACT</name>
<feature type="signal peptide" evidence="1">
    <location>
        <begin position="1"/>
        <end position="18"/>
    </location>
</feature>
<comment type="caution">
    <text evidence="2">The sequence shown here is derived from an EMBL/GenBank/DDBJ whole genome shotgun (WGS) entry which is preliminary data.</text>
</comment>
<organism evidence="2 3">
    <name type="scientific">Dyadobacter helix</name>
    <dbReference type="NCBI Taxonomy" id="2822344"/>
    <lineage>
        <taxon>Bacteria</taxon>
        <taxon>Pseudomonadati</taxon>
        <taxon>Bacteroidota</taxon>
        <taxon>Cytophagia</taxon>
        <taxon>Cytophagales</taxon>
        <taxon>Spirosomataceae</taxon>
        <taxon>Dyadobacter</taxon>
    </lineage>
</organism>
<dbReference type="AlphaFoldDB" id="A0A916JCX4"/>
<proteinExistence type="predicted"/>
<dbReference type="EMBL" id="CAJRAF010000002">
    <property type="protein sequence ID" value="CAG5001093.1"/>
    <property type="molecule type" value="Genomic_DNA"/>
</dbReference>
<sequence length="392" mass="42468">MRYLFYPLLLLFPLVTNAQIKKGQVIWTGQLSSEFMKNQQEGVKTPAYNQSVSGEASFFIKEGIAWGLGAQGNWNGNKSIAEGPNGFTLKYIGKGGSLTPFIRKYWQFSPLFIYAGGGVVGTFSKFSMQREDFGQVNELQFRKEFQLTSQFQLGVIFPVTSRLGLQFGARSQLFPFSFNVAELGLVVLSGADTHTAKDAPAISPLARGRWVLSGSFSTSGDKGFSGDGGQRIDYDNPATSIALAPGLFVRDRLLMGLGVQVGIHGGANNISGSAGYFTVNDRTPVSIGLRPFVKKYLSSAKLSPYLEGYASYHRIMAGGPATNTYNAGANFGLAYSLGKSWLAEARLLGVSGGYSRVGSMDAEIATIPAIQRFHFNLESGFQPGFVVSYIFR</sequence>
<keyword evidence="3" id="KW-1185">Reference proteome</keyword>
<dbReference type="Proteomes" id="UP000680038">
    <property type="component" value="Unassembled WGS sequence"/>
</dbReference>
<keyword evidence="1" id="KW-0732">Signal</keyword>
<protein>
    <recommendedName>
        <fullName evidence="4">Outer membrane protein beta-barrel domain-containing protein</fullName>
    </recommendedName>
</protein>
<evidence type="ECO:0008006" key="4">
    <source>
        <dbReference type="Google" id="ProtNLM"/>
    </source>
</evidence>
<evidence type="ECO:0000313" key="2">
    <source>
        <dbReference type="EMBL" id="CAG5001093.1"/>
    </source>
</evidence>
<evidence type="ECO:0000256" key="1">
    <source>
        <dbReference type="SAM" id="SignalP"/>
    </source>
</evidence>
<accession>A0A916JCX4</accession>
<feature type="chain" id="PRO_5037803899" description="Outer membrane protein beta-barrel domain-containing protein" evidence="1">
    <location>
        <begin position="19"/>
        <end position="392"/>
    </location>
</feature>
<dbReference type="RefSeq" id="WP_215239216.1">
    <property type="nucleotide sequence ID" value="NZ_CAJRAF010000002.1"/>
</dbReference>
<gene>
    <name evidence="2" type="ORF">DYBT9275_02593</name>
</gene>
<evidence type="ECO:0000313" key="3">
    <source>
        <dbReference type="Proteomes" id="UP000680038"/>
    </source>
</evidence>